<name>A0A6C0JQB8_9ZZZZ</name>
<dbReference type="AlphaFoldDB" id="A0A6C0JQB8"/>
<evidence type="ECO:0000256" key="1">
    <source>
        <dbReference type="SAM" id="Phobius"/>
    </source>
</evidence>
<protein>
    <submittedName>
        <fullName evidence="2">Uncharacterized protein</fullName>
    </submittedName>
</protein>
<dbReference type="EMBL" id="MN740672">
    <property type="protein sequence ID" value="QHU07071.1"/>
    <property type="molecule type" value="Genomic_DNA"/>
</dbReference>
<organism evidence="2">
    <name type="scientific">viral metagenome</name>
    <dbReference type="NCBI Taxonomy" id="1070528"/>
    <lineage>
        <taxon>unclassified sequences</taxon>
        <taxon>metagenomes</taxon>
        <taxon>organismal metagenomes</taxon>
    </lineage>
</organism>
<dbReference type="PROSITE" id="PS51257">
    <property type="entry name" value="PROKAR_LIPOPROTEIN"/>
    <property type="match status" value="1"/>
</dbReference>
<evidence type="ECO:0000313" key="2">
    <source>
        <dbReference type="EMBL" id="QHU07071.1"/>
    </source>
</evidence>
<proteinExistence type="predicted"/>
<keyword evidence="1" id="KW-0812">Transmembrane</keyword>
<keyword evidence="1" id="KW-1133">Transmembrane helix</keyword>
<reference evidence="2" key="1">
    <citation type="journal article" date="2020" name="Nature">
        <title>Giant virus diversity and host interactions through global metagenomics.</title>
        <authorList>
            <person name="Schulz F."/>
            <person name="Roux S."/>
            <person name="Paez-Espino D."/>
            <person name="Jungbluth S."/>
            <person name="Walsh D.A."/>
            <person name="Denef V.J."/>
            <person name="McMahon K.D."/>
            <person name="Konstantinidis K.T."/>
            <person name="Eloe-Fadrosh E.A."/>
            <person name="Kyrpides N.C."/>
            <person name="Woyke T."/>
        </authorList>
    </citation>
    <scope>NUCLEOTIDE SEQUENCE</scope>
    <source>
        <strain evidence="2">GVMAG-S-1038524-41</strain>
    </source>
</reference>
<accession>A0A6C0JQB8</accession>
<keyword evidence="1" id="KW-0472">Membrane</keyword>
<feature type="transmembrane region" description="Helical" evidence="1">
    <location>
        <begin position="66"/>
        <end position="84"/>
    </location>
</feature>
<sequence length="88" mass="9586">MRNPVECEKFYDQYYLVGVVGGCMVSTSNISAIEVLKPIMIGSWTVVEENSNQFVSSACNNASPSLWITVLAVGLLDILGLINIENIC</sequence>